<gene>
    <name evidence="2" type="ORF">CLOTH_04620</name>
</gene>
<evidence type="ECO:0000313" key="2">
    <source>
        <dbReference type="EMBL" id="OPJ57179.1"/>
    </source>
</evidence>
<dbReference type="OrthoDB" id="1758142at2"/>
<keyword evidence="1" id="KW-1133">Transmembrane helix</keyword>
<keyword evidence="1" id="KW-0472">Membrane</keyword>
<evidence type="ECO:0000313" key="3">
    <source>
        <dbReference type="Proteomes" id="UP000190140"/>
    </source>
</evidence>
<protein>
    <recommendedName>
        <fullName evidence="4">Phage holin protein</fullName>
    </recommendedName>
</protein>
<keyword evidence="3" id="KW-1185">Reference proteome</keyword>
<accession>A0A1V4IB82</accession>
<dbReference type="Proteomes" id="UP000190140">
    <property type="component" value="Unassembled WGS sequence"/>
</dbReference>
<comment type="caution">
    <text evidence="2">The sequence shown here is derived from an EMBL/GenBank/DDBJ whole genome shotgun (WGS) entry which is preliminary data.</text>
</comment>
<evidence type="ECO:0008006" key="4">
    <source>
        <dbReference type="Google" id="ProtNLM"/>
    </source>
</evidence>
<proteinExistence type="predicted"/>
<sequence length="108" mass="12869">MTSILHEYGWFFLLIIVIVGYMVYIYKRFGEKVAIKEARELAYKLMLIAEKNFVNGDEKFAWVVRKFYNMIPEYTKSLFTEKEIESFVQNSYDEIKDILDDGKKNNSV</sequence>
<dbReference type="AlphaFoldDB" id="A0A1V4IB82"/>
<evidence type="ECO:0000256" key="1">
    <source>
        <dbReference type="SAM" id="Phobius"/>
    </source>
</evidence>
<reference evidence="2 3" key="1">
    <citation type="submission" date="2017-03" db="EMBL/GenBank/DDBJ databases">
        <title>Genome sequence of Clostridium thermoalcaliphilum DSM 7309.</title>
        <authorList>
            <person name="Poehlein A."/>
            <person name="Daniel R."/>
        </authorList>
    </citation>
    <scope>NUCLEOTIDE SEQUENCE [LARGE SCALE GENOMIC DNA]</scope>
    <source>
        <strain evidence="2 3">DSM 7309</strain>
    </source>
</reference>
<dbReference type="RefSeq" id="WP_079410823.1">
    <property type="nucleotide sequence ID" value="NZ_MZGW01000001.1"/>
</dbReference>
<organism evidence="2 3">
    <name type="scientific">Alkalithermobacter paradoxus</name>
    <dbReference type="NCBI Taxonomy" id="29349"/>
    <lineage>
        <taxon>Bacteria</taxon>
        <taxon>Bacillati</taxon>
        <taxon>Bacillota</taxon>
        <taxon>Clostridia</taxon>
        <taxon>Peptostreptococcales</taxon>
        <taxon>Tepidibacteraceae</taxon>
        <taxon>Alkalithermobacter</taxon>
    </lineage>
</organism>
<feature type="transmembrane region" description="Helical" evidence="1">
    <location>
        <begin position="6"/>
        <end position="26"/>
    </location>
</feature>
<dbReference type="EMBL" id="MZGW01000001">
    <property type="protein sequence ID" value="OPJ57179.1"/>
    <property type="molecule type" value="Genomic_DNA"/>
</dbReference>
<name>A0A1V4IB82_9FIRM</name>
<dbReference type="STRING" id="29349.CLOTH_04620"/>
<keyword evidence="1" id="KW-0812">Transmembrane</keyword>